<feature type="region of interest" description="Disordered" evidence="1">
    <location>
        <begin position="341"/>
        <end position="417"/>
    </location>
</feature>
<feature type="compositionally biased region" description="Low complexity" evidence="1">
    <location>
        <begin position="350"/>
        <end position="365"/>
    </location>
</feature>
<dbReference type="GeneID" id="11531699"/>
<evidence type="ECO:0000256" key="1">
    <source>
        <dbReference type="SAM" id="MobiDB-lite"/>
    </source>
</evidence>
<dbReference type="GO" id="GO:0005886">
    <property type="term" value="C:plasma membrane"/>
    <property type="evidence" value="ECO:0007669"/>
    <property type="project" value="EnsemblFungi"/>
</dbReference>
<evidence type="ECO:0000259" key="2">
    <source>
        <dbReference type="Pfam" id="PF13002"/>
    </source>
</evidence>
<keyword evidence="4" id="KW-1185">Reference proteome</keyword>
<feature type="domain" description="LDB19 N-terminal" evidence="2">
    <location>
        <begin position="121"/>
        <end position="312"/>
    </location>
</feature>
<gene>
    <name evidence="3" type="primary">TPHA0L00430</name>
    <name evidence="3" type="ordered locus">TPHA_0L00430</name>
</gene>
<protein>
    <recommendedName>
        <fullName evidence="2">LDB19 N-terminal domain-containing protein</fullName>
    </recommendedName>
</protein>
<dbReference type="GO" id="GO:0000138">
    <property type="term" value="C:Golgi trans cisterna"/>
    <property type="evidence" value="ECO:0007669"/>
    <property type="project" value="EnsemblFungi"/>
</dbReference>
<dbReference type="Proteomes" id="UP000005666">
    <property type="component" value="Chromosome 12"/>
</dbReference>
<sequence>MVFRSFLPLSSSSKTSSGRNQASVEDTSSPEFSPVKVAIEVESPPCVLYGNALDSRGAVLNGLLRLKIKDPYSNVPFADASLQLSNLNGLTLSDPDSDIAELTKRKIDIFAGYTKVTITSVHLKMIQIVKYSKPFLPGSTALENCDNCNVKVNTMKRWPIQEKDADFTVGTYEFPFSYLIPGSVPATCALGANSETQIKYKLVAEVFYNIPFKNSPKYGDVDKLELEMPIAITRSITRGPDKNSLRVFPPTELTAAAVIPNVIHPKSTFPLELKIDGISSTDRRWRMRKLNWKIEETTRVRGYSCRAHKNDLNTFEKAIQLKEEEKKKKKHVPIKRYGDIGPRITVSLGNPNNMPFKNNNKNNTNRGGDATPDRNENPTTVQNPRDRQTNSSLSSNTINPQGDHDDDDYDEPNEFIHPSDDAMRQEVEQQQEIQRQKQIQHELESEISLFTEEVRVLSSGEMKKGWKTDFNNNGHIDIVTEINCMSLNSGLSNHLRYVSTARSNESISTSNPVTISCDIQDPILGIYVSHLLSVELVVAEEALQYANGQPLENVKKSDKPRNSSSSSSKSEDQRLAELSPMFANRSVRSRPIESDEDIPSISDNSTNSTAGSKGTSNNMKIVSVPTGAARVLRMQFRLVVTERSGLGISWEDEVPPLYQDVKSFCPPDYAKLIQNHVVENVKTSVLETEYIDSAPEYGLQINPQLPQTLLPPPQARHHKSIHRSQLSPLDSFY</sequence>
<name>G8BZS1_TETPH</name>
<dbReference type="Pfam" id="PF13002">
    <property type="entry name" value="LDB19"/>
    <property type="match status" value="1"/>
</dbReference>
<feature type="region of interest" description="Disordered" evidence="1">
    <location>
        <begin position="1"/>
        <end position="29"/>
    </location>
</feature>
<proteinExistence type="predicted"/>
<feature type="compositionally biased region" description="Polar residues" evidence="1">
    <location>
        <begin position="18"/>
        <end position="29"/>
    </location>
</feature>
<dbReference type="AlphaFoldDB" id="G8BZS1"/>
<reference evidence="3 4" key="1">
    <citation type="journal article" date="2011" name="Proc. Natl. Acad. Sci. U.S.A.">
        <title>Evolutionary erosion of yeast sex chromosomes by mating-type switching accidents.</title>
        <authorList>
            <person name="Gordon J.L."/>
            <person name="Armisen D."/>
            <person name="Proux-Wera E."/>
            <person name="Oheigeartaigh S.S."/>
            <person name="Byrne K.P."/>
            <person name="Wolfe K.H."/>
        </authorList>
    </citation>
    <scope>NUCLEOTIDE SEQUENCE [LARGE SCALE GENOMIC DNA]</scope>
    <source>
        <strain evidence="4">ATCC 24235 / CBS 4417 / NBRC 1672 / NRRL Y-8282 / UCD 70-5</strain>
    </source>
</reference>
<dbReference type="GO" id="GO:0071230">
    <property type="term" value="P:cellular response to amino acid stimulus"/>
    <property type="evidence" value="ECO:0007669"/>
    <property type="project" value="EnsemblFungi"/>
</dbReference>
<dbReference type="GO" id="GO:0005829">
    <property type="term" value="C:cytosol"/>
    <property type="evidence" value="ECO:0007669"/>
    <property type="project" value="EnsemblFungi"/>
</dbReference>
<feature type="region of interest" description="Disordered" evidence="1">
    <location>
        <begin position="703"/>
        <end position="733"/>
    </location>
</feature>
<dbReference type="InterPro" id="IPR024391">
    <property type="entry name" value="LDB19_N"/>
</dbReference>
<feature type="compositionally biased region" description="Polar residues" evidence="1">
    <location>
        <begin position="723"/>
        <end position="733"/>
    </location>
</feature>
<dbReference type="KEGG" id="tpf:TPHA_0L00430"/>
<accession>G8BZS1</accession>
<dbReference type="HOGENOM" id="CLU_012509_0_0_1"/>
<feature type="region of interest" description="Disordered" evidence="1">
    <location>
        <begin position="551"/>
        <end position="620"/>
    </location>
</feature>
<organism evidence="3 4">
    <name type="scientific">Tetrapisispora phaffii (strain ATCC 24235 / CBS 4417 / NBRC 1672 / NRRL Y-8282 / UCD 70-5)</name>
    <name type="common">Yeast</name>
    <name type="synonym">Fabospora phaffii</name>
    <dbReference type="NCBI Taxonomy" id="1071381"/>
    <lineage>
        <taxon>Eukaryota</taxon>
        <taxon>Fungi</taxon>
        <taxon>Dikarya</taxon>
        <taxon>Ascomycota</taxon>
        <taxon>Saccharomycotina</taxon>
        <taxon>Saccharomycetes</taxon>
        <taxon>Saccharomycetales</taxon>
        <taxon>Saccharomycetaceae</taxon>
        <taxon>Tetrapisispora</taxon>
    </lineage>
</organism>
<feature type="compositionally biased region" description="Polar residues" evidence="1">
    <location>
        <begin position="377"/>
        <end position="400"/>
    </location>
</feature>
<dbReference type="OrthoDB" id="3832628at2759"/>
<dbReference type="RefSeq" id="XP_003687833.1">
    <property type="nucleotide sequence ID" value="XM_003687785.1"/>
</dbReference>
<dbReference type="GO" id="GO:0070086">
    <property type="term" value="P:ubiquitin-dependent endocytosis"/>
    <property type="evidence" value="ECO:0007669"/>
    <property type="project" value="EnsemblFungi"/>
</dbReference>
<evidence type="ECO:0000313" key="3">
    <source>
        <dbReference type="EMBL" id="CCE65399.1"/>
    </source>
</evidence>
<feature type="compositionally biased region" description="Acidic residues" evidence="1">
    <location>
        <begin position="404"/>
        <end position="413"/>
    </location>
</feature>
<dbReference type="EMBL" id="HE612867">
    <property type="protein sequence ID" value="CCE65399.1"/>
    <property type="molecule type" value="Genomic_DNA"/>
</dbReference>
<feature type="compositionally biased region" description="Polar residues" evidence="1">
    <location>
        <begin position="601"/>
        <end position="620"/>
    </location>
</feature>
<evidence type="ECO:0000313" key="4">
    <source>
        <dbReference type="Proteomes" id="UP000005666"/>
    </source>
</evidence>
<dbReference type="GO" id="GO:0002092">
    <property type="term" value="P:positive regulation of receptor internalization"/>
    <property type="evidence" value="ECO:0007669"/>
    <property type="project" value="EnsemblFungi"/>
</dbReference>
<dbReference type="STRING" id="1071381.G8BZS1"/>
<dbReference type="GO" id="GO:0033554">
    <property type="term" value="P:cellular response to stress"/>
    <property type="evidence" value="ECO:0007669"/>
    <property type="project" value="EnsemblFungi"/>
</dbReference>
<dbReference type="OMA" id="LRMQFKL"/>
<dbReference type="eggNOG" id="ENOG502QS9U">
    <property type="taxonomic scope" value="Eukaryota"/>
</dbReference>
<dbReference type="GO" id="GO:0031625">
    <property type="term" value="F:ubiquitin protein ligase binding"/>
    <property type="evidence" value="ECO:0007669"/>
    <property type="project" value="EnsemblFungi"/>
</dbReference>